<dbReference type="Proteomes" id="UP000239863">
    <property type="component" value="Unassembled WGS sequence"/>
</dbReference>
<name>A0A2S6FY14_9CLOT</name>
<keyword evidence="3" id="KW-0210">Decarboxylase</keyword>
<evidence type="ECO:0000313" key="8">
    <source>
        <dbReference type="EMBL" id="PPK48487.1"/>
    </source>
</evidence>
<dbReference type="InterPro" id="IPR015424">
    <property type="entry name" value="PyrdxlP-dep_Trfase"/>
</dbReference>
<evidence type="ECO:0000259" key="6">
    <source>
        <dbReference type="Pfam" id="PF01276"/>
    </source>
</evidence>
<proteinExistence type="inferred from homology"/>
<dbReference type="InterPro" id="IPR036633">
    <property type="entry name" value="Prn/Lys/Arg_de-COase_C_sf"/>
</dbReference>
<dbReference type="InterPro" id="IPR015421">
    <property type="entry name" value="PyrdxlP-dep_Trfase_major"/>
</dbReference>
<gene>
    <name evidence="8" type="ORF">BD821_1067</name>
</gene>
<sequence>MSDIPMMSALLKYNKESNSLFCIPGHKGGKGFKRKVQKKNIESLILRSDLTEVEGLDNLHNPKGAIKEAEELLAQYYNSTKSYFLVNGSTSGNMAMIFSSLEEGDKILVERNCHKSIFNAIIMRKLNPIYLVNQLDKEFNAPLGIDISNLKEIIKEHKDIKAIIVTYPNYYGVCCNLEYIVKVCKENDIKVLVDAAHGAHFGSHPMLPENPLKLGVDMAVMSAHKTLPSLTQSAYLHVNDESLIERVDFYVSAFLSTSPSYMLMLSMDYARWYLKEEGNKSYEELFSRIELFKKDLSNLKFLRVLDRKQLINSNSTDIDESRIVINLKEGLSTSMVEQYLRKNKIQVEMIDASNLILIPSPFNSKEDFKKLYIALKDLDIKTVEGKQLKIIDLPIPKQFMMPFEAFKKAKHKVLLRDAIGEISAVNICPYPPGVPIIVMGELIEENTVEMIEYYLSNNIDIIGVKEGKIDIITKEY</sequence>
<feature type="domain" description="Orn/Lys/Arg decarboxylase C-terminal" evidence="7">
    <location>
        <begin position="395"/>
        <end position="455"/>
    </location>
</feature>
<comment type="caution">
    <text evidence="8">The sequence shown here is derived from an EMBL/GenBank/DDBJ whole genome shotgun (WGS) entry which is preliminary data.</text>
</comment>
<dbReference type="Gene3D" id="3.90.100.10">
    <property type="entry name" value="Orn/Lys/Arg decarboxylase, C-terminal domain"/>
    <property type="match status" value="1"/>
</dbReference>
<dbReference type="SUPFAM" id="SSF53383">
    <property type="entry name" value="PLP-dependent transferases"/>
    <property type="match status" value="1"/>
</dbReference>
<keyword evidence="5" id="KW-0456">Lyase</keyword>
<evidence type="ECO:0000256" key="3">
    <source>
        <dbReference type="ARBA" id="ARBA00022793"/>
    </source>
</evidence>
<dbReference type="SUPFAM" id="SSF55904">
    <property type="entry name" value="Ornithine decarboxylase C-terminal domain"/>
    <property type="match status" value="1"/>
</dbReference>
<evidence type="ECO:0000259" key="7">
    <source>
        <dbReference type="Pfam" id="PF03711"/>
    </source>
</evidence>
<evidence type="ECO:0000313" key="9">
    <source>
        <dbReference type="Proteomes" id="UP000239863"/>
    </source>
</evidence>
<dbReference type="Pfam" id="PF01276">
    <property type="entry name" value="OKR_DC_1"/>
    <property type="match status" value="1"/>
</dbReference>
<evidence type="ECO:0000256" key="2">
    <source>
        <dbReference type="ARBA" id="ARBA00010671"/>
    </source>
</evidence>
<dbReference type="InterPro" id="IPR052357">
    <property type="entry name" value="Orn_Lys_Arg_decarboxylase-I"/>
</dbReference>
<reference evidence="8 9" key="1">
    <citation type="submission" date="2018-02" db="EMBL/GenBank/DDBJ databases">
        <title>Genomic Encyclopedia of Archaeal and Bacterial Type Strains, Phase II (KMG-II): from individual species to whole genera.</title>
        <authorList>
            <person name="Goeker M."/>
        </authorList>
    </citation>
    <scope>NUCLEOTIDE SEQUENCE [LARGE SCALE GENOMIC DNA]</scope>
    <source>
        <strain evidence="8 9">DSM 15099</strain>
    </source>
</reference>
<dbReference type="OrthoDB" id="9815233at2"/>
<dbReference type="AlphaFoldDB" id="A0A2S6FY14"/>
<dbReference type="Pfam" id="PF03711">
    <property type="entry name" value="OKR_DC_1_C"/>
    <property type="match status" value="1"/>
</dbReference>
<protein>
    <submittedName>
        <fullName evidence="8">Arginine/lysine/ornithine decarboxylase</fullName>
    </submittedName>
</protein>
<dbReference type="GO" id="GO:0016831">
    <property type="term" value="F:carboxy-lyase activity"/>
    <property type="evidence" value="ECO:0007669"/>
    <property type="project" value="UniProtKB-KW"/>
</dbReference>
<comment type="similarity">
    <text evidence="2">Belongs to the Orn/Lys/Arg decarboxylase class-I family.</text>
</comment>
<keyword evidence="4" id="KW-0663">Pyridoxal phosphate</keyword>
<dbReference type="Gene3D" id="3.40.640.10">
    <property type="entry name" value="Type I PLP-dependent aspartate aminotransferase-like (Major domain)"/>
    <property type="match status" value="1"/>
</dbReference>
<dbReference type="STRING" id="37659.GCA_000703125_00756"/>
<dbReference type="InterPro" id="IPR008286">
    <property type="entry name" value="Prn/Lys/Arg_de-COase_C"/>
</dbReference>
<dbReference type="EMBL" id="PTIS01000006">
    <property type="protein sequence ID" value="PPK48487.1"/>
    <property type="molecule type" value="Genomic_DNA"/>
</dbReference>
<evidence type="ECO:0000256" key="5">
    <source>
        <dbReference type="ARBA" id="ARBA00023239"/>
    </source>
</evidence>
<dbReference type="CDD" id="cd00615">
    <property type="entry name" value="Orn_deC_like"/>
    <property type="match status" value="1"/>
</dbReference>
<feature type="domain" description="Orn/Lys/Arg decarboxylases family 1 pyridoxal-P attachment site" evidence="6">
    <location>
        <begin position="5"/>
        <end position="310"/>
    </location>
</feature>
<dbReference type="InterPro" id="IPR000310">
    <property type="entry name" value="Orn/Lys/Arg_deCO2ase_major_dom"/>
</dbReference>
<comment type="cofactor">
    <cofactor evidence="1">
        <name>pyridoxal 5'-phosphate</name>
        <dbReference type="ChEBI" id="CHEBI:597326"/>
    </cofactor>
</comment>
<organism evidence="8 9">
    <name type="scientific">Clostridium algidicarnis DSM 15099</name>
    <dbReference type="NCBI Taxonomy" id="1121295"/>
    <lineage>
        <taxon>Bacteria</taxon>
        <taxon>Bacillati</taxon>
        <taxon>Bacillota</taxon>
        <taxon>Clostridia</taxon>
        <taxon>Eubacteriales</taxon>
        <taxon>Clostridiaceae</taxon>
        <taxon>Clostridium</taxon>
    </lineage>
</organism>
<accession>A0A2S6FY14</accession>
<dbReference type="PANTHER" id="PTHR43277">
    <property type="entry name" value="ARGININE DECARBOXYLASE"/>
    <property type="match status" value="1"/>
</dbReference>
<dbReference type="RefSeq" id="WP_104409683.1">
    <property type="nucleotide sequence ID" value="NZ_PTIS01000006.1"/>
</dbReference>
<dbReference type="PANTHER" id="PTHR43277:SF4">
    <property type="entry name" value="ARGININE DECARBOXYLASE"/>
    <property type="match status" value="1"/>
</dbReference>
<evidence type="ECO:0000256" key="1">
    <source>
        <dbReference type="ARBA" id="ARBA00001933"/>
    </source>
</evidence>
<evidence type="ECO:0000256" key="4">
    <source>
        <dbReference type="ARBA" id="ARBA00022898"/>
    </source>
</evidence>